<evidence type="ECO:0000313" key="2">
    <source>
        <dbReference type="Proteomes" id="UP000298663"/>
    </source>
</evidence>
<organism evidence="1 2">
    <name type="scientific">Steinernema carpocapsae</name>
    <name type="common">Entomopathogenic nematode</name>
    <dbReference type="NCBI Taxonomy" id="34508"/>
    <lineage>
        <taxon>Eukaryota</taxon>
        <taxon>Metazoa</taxon>
        <taxon>Ecdysozoa</taxon>
        <taxon>Nematoda</taxon>
        <taxon>Chromadorea</taxon>
        <taxon>Rhabditida</taxon>
        <taxon>Tylenchina</taxon>
        <taxon>Panagrolaimomorpha</taxon>
        <taxon>Strongyloidoidea</taxon>
        <taxon>Steinernematidae</taxon>
        <taxon>Steinernema</taxon>
    </lineage>
</organism>
<evidence type="ECO:0000313" key="1">
    <source>
        <dbReference type="EMBL" id="TKR65381.1"/>
    </source>
</evidence>
<reference evidence="1 2" key="1">
    <citation type="journal article" date="2015" name="Genome Biol.">
        <title>Comparative genomics of Steinernema reveals deeply conserved gene regulatory networks.</title>
        <authorList>
            <person name="Dillman A.R."/>
            <person name="Macchietto M."/>
            <person name="Porter C.F."/>
            <person name="Rogers A."/>
            <person name="Williams B."/>
            <person name="Antoshechkin I."/>
            <person name="Lee M.M."/>
            <person name="Goodwin Z."/>
            <person name="Lu X."/>
            <person name="Lewis E.E."/>
            <person name="Goodrich-Blair H."/>
            <person name="Stock S.P."/>
            <person name="Adams B.J."/>
            <person name="Sternberg P.W."/>
            <person name="Mortazavi A."/>
        </authorList>
    </citation>
    <scope>NUCLEOTIDE SEQUENCE [LARGE SCALE GENOMIC DNA]</scope>
    <source>
        <strain evidence="1 2">ALL</strain>
    </source>
</reference>
<sequence length="124" mass="14138">MPSKRIANQIHTRKRKKSAIPLSVFEKTCLPRVMQPVGGGCIILGRTRHSSWVTNDASSSRFTRGLYKHFATVQPLAFRRGGLFPRASISRRISMALARVKTRASNCTTPLKESRRFEFHQKRI</sequence>
<gene>
    <name evidence="1" type="ORF">L596_025792</name>
</gene>
<dbReference type="Proteomes" id="UP000298663">
    <property type="component" value="Unassembled WGS sequence"/>
</dbReference>
<dbReference type="AlphaFoldDB" id="A0A4U5M8T8"/>
<name>A0A4U5M8T8_STECR</name>
<reference evidence="1 2" key="2">
    <citation type="journal article" date="2019" name="G3 (Bethesda)">
        <title>Hybrid Assembly of the Genome of the Entomopathogenic Nematode Steinernema carpocapsae Identifies the X-Chromosome.</title>
        <authorList>
            <person name="Serra L."/>
            <person name="Macchietto M."/>
            <person name="Macias-Munoz A."/>
            <person name="McGill C.J."/>
            <person name="Rodriguez I.M."/>
            <person name="Rodriguez B."/>
            <person name="Murad R."/>
            <person name="Mortazavi A."/>
        </authorList>
    </citation>
    <scope>NUCLEOTIDE SEQUENCE [LARGE SCALE GENOMIC DNA]</scope>
    <source>
        <strain evidence="1 2">ALL</strain>
    </source>
</reference>
<proteinExistence type="predicted"/>
<keyword evidence="2" id="KW-1185">Reference proteome</keyword>
<dbReference type="EMBL" id="AZBU02000009">
    <property type="protein sequence ID" value="TKR65381.1"/>
    <property type="molecule type" value="Genomic_DNA"/>
</dbReference>
<comment type="caution">
    <text evidence="1">The sequence shown here is derived from an EMBL/GenBank/DDBJ whole genome shotgun (WGS) entry which is preliminary data.</text>
</comment>
<protein>
    <submittedName>
        <fullName evidence="1">Uncharacterized protein</fullName>
    </submittedName>
</protein>
<accession>A0A4U5M8T8</accession>